<organism evidence="2 3">
    <name type="scientific">Trifolium subterraneum</name>
    <name type="common">Subterranean clover</name>
    <dbReference type="NCBI Taxonomy" id="3900"/>
    <lineage>
        <taxon>Eukaryota</taxon>
        <taxon>Viridiplantae</taxon>
        <taxon>Streptophyta</taxon>
        <taxon>Embryophyta</taxon>
        <taxon>Tracheophyta</taxon>
        <taxon>Spermatophyta</taxon>
        <taxon>Magnoliopsida</taxon>
        <taxon>eudicotyledons</taxon>
        <taxon>Gunneridae</taxon>
        <taxon>Pentapetalae</taxon>
        <taxon>rosids</taxon>
        <taxon>fabids</taxon>
        <taxon>Fabales</taxon>
        <taxon>Fabaceae</taxon>
        <taxon>Papilionoideae</taxon>
        <taxon>50 kb inversion clade</taxon>
        <taxon>NPAAA clade</taxon>
        <taxon>Hologalegina</taxon>
        <taxon>IRL clade</taxon>
        <taxon>Trifolieae</taxon>
        <taxon>Trifolium</taxon>
    </lineage>
</organism>
<name>A0A2Z6NPY4_TRISU</name>
<dbReference type="Proteomes" id="UP000242715">
    <property type="component" value="Unassembled WGS sequence"/>
</dbReference>
<reference evidence="3" key="1">
    <citation type="journal article" date="2017" name="Front. Plant Sci.">
        <title>Climate Clever Clovers: New Paradigm to Reduce the Environmental Footprint of Ruminants by Breeding Low Methanogenic Forages Utilizing Haplotype Variation.</title>
        <authorList>
            <person name="Kaur P."/>
            <person name="Appels R."/>
            <person name="Bayer P.E."/>
            <person name="Keeble-Gagnere G."/>
            <person name="Wang J."/>
            <person name="Hirakawa H."/>
            <person name="Shirasawa K."/>
            <person name="Vercoe P."/>
            <person name="Stefanova K."/>
            <person name="Durmic Z."/>
            <person name="Nichols P."/>
            <person name="Revell C."/>
            <person name="Isobe S.N."/>
            <person name="Edwards D."/>
            <person name="Erskine W."/>
        </authorList>
    </citation>
    <scope>NUCLEOTIDE SEQUENCE [LARGE SCALE GENOMIC DNA]</scope>
    <source>
        <strain evidence="3">cv. Daliak</strain>
    </source>
</reference>
<feature type="compositionally biased region" description="Polar residues" evidence="1">
    <location>
        <begin position="30"/>
        <end position="40"/>
    </location>
</feature>
<keyword evidence="3" id="KW-1185">Reference proteome</keyword>
<feature type="region of interest" description="Disordered" evidence="1">
    <location>
        <begin position="23"/>
        <end position="60"/>
    </location>
</feature>
<accession>A0A2Z6NPY4</accession>
<evidence type="ECO:0000313" key="3">
    <source>
        <dbReference type="Proteomes" id="UP000242715"/>
    </source>
</evidence>
<evidence type="ECO:0000313" key="2">
    <source>
        <dbReference type="EMBL" id="GAU46368.1"/>
    </source>
</evidence>
<protein>
    <submittedName>
        <fullName evidence="2">Uncharacterized protein</fullName>
    </submittedName>
</protein>
<proteinExistence type="predicted"/>
<sequence length="60" mass="6473">MAKLLVMYTLRDPTLAKNKATCVGGDSDLENNTPQGQDLPQTPPPVNNEGDTHLDGVHML</sequence>
<dbReference type="AlphaFoldDB" id="A0A2Z6NPY4"/>
<gene>
    <name evidence="2" type="ORF">TSUD_141260</name>
</gene>
<dbReference type="EMBL" id="DF974205">
    <property type="protein sequence ID" value="GAU46368.1"/>
    <property type="molecule type" value="Genomic_DNA"/>
</dbReference>
<evidence type="ECO:0000256" key="1">
    <source>
        <dbReference type="SAM" id="MobiDB-lite"/>
    </source>
</evidence>
<feature type="compositionally biased region" description="Basic and acidic residues" evidence="1">
    <location>
        <begin position="50"/>
        <end position="60"/>
    </location>
</feature>